<name>A0AAW6SSS6_9BACI</name>
<evidence type="ECO:0000313" key="1">
    <source>
        <dbReference type="EMBL" id="MDH5160358.1"/>
    </source>
</evidence>
<accession>A0AAW6SSS6</accession>
<protein>
    <recommendedName>
        <fullName evidence="3">Phage protein</fullName>
    </recommendedName>
</protein>
<dbReference type="EMBL" id="JAROYP010000002">
    <property type="protein sequence ID" value="MDH5160358.1"/>
    <property type="molecule type" value="Genomic_DNA"/>
</dbReference>
<reference evidence="1" key="1">
    <citation type="submission" date="2023-03" db="EMBL/GenBank/DDBJ databases">
        <title>Bacterial isolates from washroom surfaces on a university campus.</title>
        <authorList>
            <person name="Holman D.B."/>
            <person name="Gzyl K.E."/>
            <person name="Taheri A.E."/>
        </authorList>
    </citation>
    <scope>NUCLEOTIDE SEQUENCE</scope>
    <source>
        <strain evidence="1">RD03</strain>
    </source>
</reference>
<evidence type="ECO:0008006" key="3">
    <source>
        <dbReference type="Google" id="ProtNLM"/>
    </source>
</evidence>
<sequence>MNQLLRDQLKQWEKQHKELIKEGRKKISKRNSERLSESEVKDLMGVNMPTYKRGKGGAWRVSR</sequence>
<evidence type="ECO:0000313" key="2">
    <source>
        <dbReference type="Proteomes" id="UP001159179"/>
    </source>
</evidence>
<comment type="caution">
    <text evidence="1">The sequence shown here is derived from an EMBL/GenBank/DDBJ whole genome shotgun (WGS) entry which is preliminary data.</text>
</comment>
<dbReference type="Proteomes" id="UP001159179">
    <property type="component" value="Unassembled WGS sequence"/>
</dbReference>
<organism evidence="1 2">
    <name type="scientific">Heyndrickxia oleronia</name>
    <dbReference type="NCBI Taxonomy" id="38875"/>
    <lineage>
        <taxon>Bacteria</taxon>
        <taxon>Bacillati</taxon>
        <taxon>Bacillota</taxon>
        <taxon>Bacilli</taxon>
        <taxon>Bacillales</taxon>
        <taxon>Bacillaceae</taxon>
        <taxon>Heyndrickxia</taxon>
    </lineage>
</organism>
<gene>
    <name evidence="1" type="ORF">P5X88_05375</name>
</gene>
<dbReference type="AlphaFoldDB" id="A0AAW6SSS6"/>
<proteinExistence type="predicted"/>
<dbReference type="RefSeq" id="WP_280616019.1">
    <property type="nucleotide sequence ID" value="NZ_JAROYP010000002.1"/>
</dbReference>